<dbReference type="Proteomes" id="UP001651158">
    <property type="component" value="Unassembled WGS sequence"/>
</dbReference>
<organism evidence="2 3">
    <name type="scientific">Taenia crassiceps</name>
    <dbReference type="NCBI Taxonomy" id="6207"/>
    <lineage>
        <taxon>Eukaryota</taxon>
        <taxon>Metazoa</taxon>
        <taxon>Spiralia</taxon>
        <taxon>Lophotrochozoa</taxon>
        <taxon>Platyhelminthes</taxon>
        <taxon>Cestoda</taxon>
        <taxon>Eucestoda</taxon>
        <taxon>Cyclophyllidea</taxon>
        <taxon>Taeniidae</taxon>
        <taxon>Taenia</taxon>
    </lineage>
</organism>
<comment type="caution">
    <text evidence="2">The sequence shown here is derived from an EMBL/GenBank/DDBJ whole genome shotgun (WGS) entry which is preliminary data.</text>
</comment>
<sequence>MPFKRPKHEDSYRFKHKSYTGPSRPPPASSCIALKKVVHSEKDCLFSLPEFESLNHFLASQIISEAHSIVDSYKNIEKSGFCGWSNVEKKVMTSDASFSRCEASKSRKMHRSVRSRLISSERWSSPPTAQARPLTAQSASACCEKAKVVIHSHTDRFIDDYREGKLKNLRELRHAIIPQR</sequence>
<keyword evidence="3" id="KW-1185">Reference proteome</keyword>
<protein>
    <submittedName>
        <fullName evidence="2">Uncharacterized protein</fullName>
    </submittedName>
</protein>
<evidence type="ECO:0000313" key="2">
    <source>
        <dbReference type="EMBL" id="KAL5112439.1"/>
    </source>
</evidence>
<evidence type="ECO:0000313" key="3">
    <source>
        <dbReference type="Proteomes" id="UP001651158"/>
    </source>
</evidence>
<name>A0ABR4QS11_9CEST</name>
<accession>A0ABR4QS11</accession>
<reference evidence="2 3" key="1">
    <citation type="journal article" date="2022" name="Front. Cell. Infect. Microbiol.">
        <title>The Genomes of Two Strains of Taenia crassiceps the Animal Model for the Study of Human Cysticercosis.</title>
        <authorList>
            <person name="Bobes R.J."/>
            <person name="Estrada K."/>
            <person name="Rios-Valencia D.G."/>
            <person name="Calderon-Gallegos A."/>
            <person name="de la Torre P."/>
            <person name="Carrero J.C."/>
            <person name="Sanchez-Flores A."/>
            <person name="Laclette J.P."/>
        </authorList>
    </citation>
    <scope>NUCLEOTIDE SEQUENCE [LARGE SCALE GENOMIC DNA]</scope>
    <source>
        <strain evidence="2">WFUcys</strain>
    </source>
</reference>
<dbReference type="EMBL" id="JAKROA010000001">
    <property type="protein sequence ID" value="KAL5112439.1"/>
    <property type="molecule type" value="Genomic_DNA"/>
</dbReference>
<evidence type="ECO:0000256" key="1">
    <source>
        <dbReference type="SAM" id="MobiDB-lite"/>
    </source>
</evidence>
<feature type="region of interest" description="Disordered" evidence="1">
    <location>
        <begin position="1"/>
        <end position="28"/>
    </location>
</feature>
<proteinExistence type="predicted"/>
<gene>
    <name evidence="2" type="ORF">TcWFU_007078</name>
</gene>